<reference evidence="2" key="2">
    <citation type="submission" date="2025-09" db="UniProtKB">
        <authorList>
            <consortium name="Ensembl"/>
        </authorList>
    </citation>
    <scope>IDENTIFICATION</scope>
</reference>
<dbReference type="Ensembl" id="ENSCATT00000039684.1">
    <property type="protein sequence ID" value="ENSCATP00000015530.1"/>
    <property type="gene ID" value="ENSCATG00000031736.1"/>
</dbReference>
<protein>
    <submittedName>
        <fullName evidence="2">Solute carrier family 17 member 7</fullName>
    </submittedName>
</protein>
<dbReference type="GeneTree" id="ENSGT00940000159110"/>
<accession>A0A2K5LRE7</accession>
<name>A0A2K5LRE7_CERAT</name>
<gene>
    <name evidence="2" type="primary">SLC17A7</name>
</gene>
<dbReference type="Bgee" id="ENSCATG00000031736">
    <property type="expression patterns" value="Expressed in frontal cortex and 2 other cell types or tissues"/>
</dbReference>
<keyword evidence="3" id="KW-1185">Reference proteome</keyword>
<sequence length="104" mass="11916">MGPTLRTESPGDDSLLRFLCWGGGRDAPRRGPCAVLRMELCFLRLRQLRDLLVPVLAARVLRVPRAASQHLGGGAQVHRGRHRRERETHEPPHVRRSRPSWLTW</sequence>
<evidence type="ECO:0000313" key="3">
    <source>
        <dbReference type="Proteomes" id="UP000233060"/>
    </source>
</evidence>
<dbReference type="AlphaFoldDB" id="A0A2K5LRE7"/>
<feature type="region of interest" description="Disordered" evidence="1">
    <location>
        <begin position="68"/>
        <end position="104"/>
    </location>
</feature>
<evidence type="ECO:0000313" key="2">
    <source>
        <dbReference type="Ensembl" id="ENSCATP00000015530.1"/>
    </source>
</evidence>
<organism evidence="2 3">
    <name type="scientific">Cercocebus atys</name>
    <name type="common">Sooty mangabey</name>
    <name type="synonym">Cercocebus torquatus atys</name>
    <dbReference type="NCBI Taxonomy" id="9531"/>
    <lineage>
        <taxon>Eukaryota</taxon>
        <taxon>Metazoa</taxon>
        <taxon>Chordata</taxon>
        <taxon>Craniata</taxon>
        <taxon>Vertebrata</taxon>
        <taxon>Euteleostomi</taxon>
        <taxon>Mammalia</taxon>
        <taxon>Eutheria</taxon>
        <taxon>Euarchontoglires</taxon>
        <taxon>Primates</taxon>
        <taxon>Haplorrhini</taxon>
        <taxon>Catarrhini</taxon>
        <taxon>Cercopithecidae</taxon>
        <taxon>Cercopithecinae</taxon>
        <taxon>Cercocebus</taxon>
    </lineage>
</organism>
<proteinExistence type="predicted"/>
<evidence type="ECO:0000256" key="1">
    <source>
        <dbReference type="SAM" id="MobiDB-lite"/>
    </source>
</evidence>
<reference evidence="2" key="1">
    <citation type="submission" date="2025-08" db="UniProtKB">
        <authorList>
            <consortium name="Ensembl"/>
        </authorList>
    </citation>
    <scope>IDENTIFICATION</scope>
</reference>
<dbReference type="Proteomes" id="UP000233060">
    <property type="component" value="Unassembled WGS sequence"/>
</dbReference>